<dbReference type="Proteomes" id="UP000324575">
    <property type="component" value="Unassembled WGS sequence"/>
</dbReference>
<protein>
    <submittedName>
        <fullName evidence="1">Uncharacterized protein</fullName>
    </submittedName>
</protein>
<sequence>MICALLGAKVWAQRFETSTEANPKWYYIQVDGTGDNVGKVVTESNGQLVGMPIANGLVAKAKQLWRFEASATANQFVIVSNSGKKLDVAYDATLGKRIAVISETPTTEWKTDAYSTSFYLSIVTQPTQGTGKYLTVGDATLDNLIYFDSTNLNARFKFISFDVPLISTDDEIAWMLIRTTKTGLNNQCVTEEEENIASDIKLSMQDYAAGNLRQQWKIVSATGSAVNFVNRATGHLIGTTPVFNVYNYIQYIPANETTGGWTIAPLTSNQYEVYTGPANAGKYWNATTENEERTDYKAGASLNTGFAWIFQFTDAETTGTAIQSPATANGVSVFVRDRRIVVNSDAPYQVYTLYGTRVSSDRELPAGVYLVTVQGQTVKVIVK</sequence>
<proteinExistence type="predicted"/>
<dbReference type="EMBL" id="SNRX01000002">
    <property type="protein sequence ID" value="KAA6303339.1"/>
    <property type="molecule type" value="Genomic_DNA"/>
</dbReference>
<dbReference type="EMBL" id="SNRX01000002">
    <property type="protein sequence ID" value="KAA6303308.1"/>
    <property type="molecule type" value="Genomic_DNA"/>
</dbReference>
<name>A0A5M8P4K4_9BACT</name>
<evidence type="ECO:0000313" key="1">
    <source>
        <dbReference type="EMBL" id="KAA6303308.1"/>
    </source>
</evidence>
<gene>
    <name evidence="1" type="ORF">EZS26_000468</name>
    <name evidence="2" type="ORF">EZS26_000499</name>
</gene>
<evidence type="ECO:0000313" key="3">
    <source>
        <dbReference type="Proteomes" id="UP000324575"/>
    </source>
</evidence>
<dbReference type="SUPFAM" id="SSF50370">
    <property type="entry name" value="Ricin B-like lectins"/>
    <property type="match status" value="1"/>
</dbReference>
<evidence type="ECO:0000313" key="2">
    <source>
        <dbReference type="EMBL" id="KAA6303339.1"/>
    </source>
</evidence>
<dbReference type="InterPro" id="IPR035992">
    <property type="entry name" value="Ricin_B-like_lectins"/>
</dbReference>
<organism evidence="1 3">
    <name type="scientific">Candidatus Ordinivivax streblomastigis</name>
    <dbReference type="NCBI Taxonomy" id="2540710"/>
    <lineage>
        <taxon>Bacteria</taxon>
        <taxon>Pseudomonadati</taxon>
        <taxon>Bacteroidota</taxon>
        <taxon>Bacteroidia</taxon>
        <taxon>Bacteroidales</taxon>
        <taxon>Candidatus Ordinivivax</taxon>
    </lineage>
</organism>
<comment type="caution">
    <text evidence="1">The sequence shown here is derived from an EMBL/GenBank/DDBJ whole genome shotgun (WGS) entry which is preliminary data.</text>
</comment>
<accession>A0A5M8P4K4</accession>
<reference evidence="1 3" key="1">
    <citation type="submission" date="2019-03" db="EMBL/GenBank/DDBJ databases">
        <title>Single cell metagenomics reveals metabolic interactions within the superorganism composed of flagellate Streblomastix strix and complex community of Bacteroidetes bacteria on its surface.</title>
        <authorList>
            <person name="Treitli S.C."/>
            <person name="Kolisko M."/>
            <person name="Husnik F."/>
            <person name="Keeling P."/>
            <person name="Hampl V."/>
        </authorList>
    </citation>
    <scope>NUCLEOTIDE SEQUENCE [LARGE SCALE GENOMIC DNA]</scope>
    <source>
        <strain evidence="1">St1</strain>
    </source>
</reference>
<dbReference type="AlphaFoldDB" id="A0A5M8P4K4"/>